<name>A0ACB6R3U5_9PLEO</name>
<evidence type="ECO:0000313" key="1">
    <source>
        <dbReference type="EMBL" id="KAF2473187.1"/>
    </source>
</evidence>
<protein>
    <submittedName>
        <fullName evidence="1">Uncharacterized protein</fullName>
    </submittedName>
</protein>
<evidence type="ECO:0000313" key="2">
    <source>
        <dbReference type="Proteomes" id="UP000799755"/>
    </source>
</evidence>
<keyword evidence="2" id="KW-1185">Reference proteome</keyword>
<accession>A0ACB6R3U5</accession>
<organism evidence="1 2">
    <name type="scientific">Lindgomyces ingoldianus</name>
    <dbReference type="NCBI Taxonomy" id="673940"/>
    <lineage>
        <taxon>Eukaryota</taxon>
        <taxon>Fungi</taxon>
        <taxon>Dikarya</taxon>
        <taxon>Ascomycota</taxon>
        <taxon>Pezizomycotina</taxon>
        <taxon>Dothideomycetes</taxon>
        <taxon>Pleosporomycetidae</taxon>
        <taxon>Pleosporales</taxon>
        <taxon>Lindgomycetaceae</taxon>
        <taxon>Lindgomyces</taxon>
    </lineage>
</organism>
<dbReference type="EMBL" id="MU003500">
    <property type="protein sequence ID" value="KAF2473187.1"/>
    <property type="molecule type" value="Genomic_DNA"/>
</dbReference>
<dbReference type="Proteomes" id="UP000799755">
    <property type="component" value="Unassembled WGS sequence"/>
</dbReference>
<comment type="caution">
    <text evidence="1">The sequence shown here is derived from an EMBL/GenBank/DDBJ whole genome shotgun (WGS) entry which is preliminary data.</text>
</comment>
<gene>
    <name evidence="1" type="ORF">BDR25DRAFT_352633</name>
</gene>
<proteinExistence type="predicted"/>
<sequence length="429" mass="48603">MTALIETTCGDLAGARESVLRSALIAYPAKISEEVYESLRSDGFQKKWVLLFRCKVTERRYIPPRLVHALEIPNNMLRELGLSRSVARSSVPRVGNKVDLWRQVDSGIVIDRVGGYDEVVLAFTEKKIARENNTHPGNSHPPGNTEPISFISITTINARHYDVTFRQRRVQISLICDGLTPIHSRICQGYRKFNKPLITHYIFQLHFINLELKFTRTKCNPHKGFMQLSCGRVWASWIKSTLHSEPKTGVIHIALLPEPKLEFSGASASYSLSKTRKIPQLIMPKCTSSSTFHHFLSSNSSSTNTTFSTDSEITAANYFPNKQNRNVRRGLLSKNVCPFDVSRYGAVKTGGFGGRKHIGESLKGLSVIDRMDSRRNPRTLRKKVNHALSPHPFYTRSRKWVFPATKTRIKFQSSSTCPKRDQPSKTMLK</sequence>
<reference evidence="1" key="1">
    <citation type="journal article" date="2020" name="Stud. Mycol.">
        <title>101 Dothideomycetes genomes: a test case for predicting lifestyles and emergence of pathogens.</title>
        <authorList>
            <person name="Haridas S."/>
            <person name="Albert R."/>
            <person name="Binder M."/>
            <person name="Bloem J."/>
            <person name="Labutti K."/>
            <person name="Salamov A."/>
            <person name="Andreopoulos B."/>
            <person name="Baker S."/>
            <person name="Barry K."/>
            <person name="Bills G."/>
            <person name="Bluhm B."/>
            <person name="Cannon C."/>
            <person name="Castanera R."/>
            <person name="Culley D."/>
            <person name="Daum C."/>
            <person name="Ezra D."/>
            <person name="Gonzalez J."/>
            <person name="Henrissat B."/>
            <person name="Kuo A."/>
            <person name="Liang C."/>
            <person name="Lipzen A."/>
            <person name="Lutzoni F."/>
            <person name="Magnuson J."/>
            <person name="Mondo S."/>
            <person name="Nolan M."/>
            <person name="Ohm R."/>
            <person name="Pangilinan J."/>
            <person name="Park H.-J."/>
            <person name="Ramirez L."/>
            <person name="Alfaro M."/>
            <person name="Sun H."/>
            <person name="Tritt A."/>
            <person name="Yoshinaga Y."/>
            <person name="Zwiers L.-H."/>
            <person name="Turgeon B."/>
            <person name="Goodwin S."/>
            <person name="Spatafora J."/>
            <person name="Crous P."/>
            <person name="Grigoriev I."/>
        </authorList>
    </citation>
    <scope>NUCLEOTIDE SEQUENCE</scope>
    <source>
        <strain evidence="1">ATCC 200398</strain>
    </source>
</reference>